<dbReference type="Proteomes" id="UP001189429">
    <property type="component" value="Unassembled WGS sequence"/>
</dbReference>
<protein>
    <submittedName>
        <fullName evidence="2">Uncharacterized protein</fullName>
    </submittedName>
</protein>
<dbReference type="EMBL" id="CAUYUJ010020507">
    <property type="protein sequence ID" value="CAK0898815.1"/>
    <property type="molecule type" value="Genomic_DNA"/>
</dbReference>
<reference evidence="2" key="1">
    <citation type="submission" date="2023-10" db="EMBL/GenBank/DDBJ databases">
        <authorList>
            <person name="Chen Y."/>
            <person name="Shah S."/>
            <person name="Dougan E. K."/>
            <person name="Thang M."/>
            <person name="Chan C."/>
        </authorList>
    </citation>
    <scope>NUCLEOTIDE SEQUENCE [LARGE SCALE GENOMIC DNA]</scope>
</reference>
<proteinExistence type="predicted"/>
<organism evidence="2 3">
    <name type="scientific">Prorocentrum cordatum</name>
    <dbReference type="NCBI Taxonomy" id="2364126"/>
    <lineage>
        <taxon>Eukaryota</taxon>
        <taxon>Sar</taxon>
        <taxon>Alveolata</taxon>
        <taxon>Dinophyceae</taxon>
        <taxon>Prorocentrales</taxon>
        <taxon>Prorocentraceae</taxon>
        <taxon>Prorocentrum</taxon>
    </lineage>
</organism>
<comment type="caution">
    <text evidence="2">The sequence shown here is derived from an EMBL/GenBank/DDBJ whole genome shotgun (WGS) entry which is preliminary data.</text>
</comment>
<sequence>ASASVYTPMPSQLKRGISSTSLGGAFGPDTPNKKFKGLMGAPLKIENEHRVGTPQYWITELNLHMLFDGAKLGKQEAQAKLLLPKLPPSERNGLRVHMDLVEHAKKMNNVHTLSDQELRDAWQPFAKLGMLPTPELALSLVQRRVDYLWKELHVASRVEKVEGLCKQLLECLGIWSDQSGARFDVFDPKLIITGGTDAEIADFFVKRVFATGIGHWISQGAAMETHVQEFALVAGTVWSDLPEDADLGHDCALVLLDARAAMRITRSFLVAVIDDNTDIEIFQEYPRFEQEALRTAGYAAPAQALGQALNATSGLYWRQQFERLKADSDKIRELGSSIADAISKVTKQPAQVSQATIKELRGVCENFPYWEQQVNDQICIKLRAGPIKKVSWVAEELLNKKRKLEQKGSCTEEDERTWTDKGVKMGMVSEAILAWTPTMAEHAHRLRGAIGACKPNTVSGKVENNAYKLLQSIANDLGQKASFGNGTDARIYDAVEMLAEISPMDFKRDTEGNHNDLDKLARELSQALQRVPEKNMPSGLVAKFSTTLNEREESTRKTAKELVMEIGEQVRGHFYDGVQTKSQKLHAEIDQDAWAKAWVTGTAGVEELALLLEVGAHERNSSQAEHWGDMADSLQSEFATLLQTTVDFELAPKADIETTLPELIRTARVLHLEHSLIGHFTNEATKRDKILLRAKMRDIQGCLKEWSLTPEDFPTALIARYRAGLRMT</sequence>
<accession>A0ABN9XK73</accession>
<gene>
    <name evidence="2" type="ORF">PCOR1329_LOCUS76510</name>
</gene>
<evidence type="ECO:0000256" key="1">
    <source>
        <dbReference type="SAM" id="Coils"/>
    </source>
</evidence>
<feature type="non-terminal residue" evidence="2">
    <location>
        <position position="1"/>
    </location>
</feature>
<keyword evidence="1" id="KW-0175">Coiled coil</keyword>
<feature type="coiled-coil region" evidence="1">
    <location>
        <begin position="387"/>
        <end position="414"/>
    </location>
</feature>
<evidence type="ECO:0000313" key="2">
    <source>
        <dbReference type="EMBL" id="CAK0898815.1"/>
    </source>
</evidence>
<name>A0ABN9XK73_9DINO</name>
<evidence type="ECO:0000313" key="3">
    <source>
        <dbReference type="Proteomes" id="UP001189429"/>
    </source>
</evidence>
<keyword evidence="3" id="KW-1185">Reference proteome</keyword>